<evidence type="ECO:0000313" key="7">
    <source>
        <dbReference type="Proteomes" id="UP001549920"/>
    </source>
</evidence>
<gene>
    <name evidence="6" type="ORF">ABMA27_013755</name>
</gene>
<dbReference type="Gene3D" id="3.30.70.580">
    <property type="entry name" value="Pseudouridine synthase I, catalytic domain, N-terminal subdomain"/>
    <property type="match status" value="1"/>
</dbReference>
<reference evidence="6 7" key="1">
    <citation type="submission" date="2024-06" db="EMBL/GenBank/DDBJ databases">
        <title>A chromosome-level genome assembly of beet webworm, Loxostege sticticalis.</title>
        <authorList>
            <person name="Zhang Y."/>
        </authorList>
    </citation>
    <scope>NUCLEOTIDE SEQUENCE [LARGE SCALE GENOMIC DNA]</scope>
    <source>
        <strain evidence="6">AQ026</strain>
        <tissue evidence="6">Whole body</tissue>
    </source>
</reference>
<comment type="caution">
    <text evidence="6">The sequence shown here is derived from an EMBL/GenBank/DDBJ whole genome shotgun (WGS) entry which is preliminary data.</text>
</comment>
<dbReference type="InterPro" id="IPR020097">
    <property type="entry name" value="PsdUridine_synth_TruA_a/b_dom"/>
</dbReference>
<dbReference type="InterPro" id="IPR020103">
    <property type="entry name" value="PsdUridine_synth_cat_dom_sf"/>
</dbReference>
<comment type="similarity">
    <text evidence="1 4">Belongs to the tRNA pseudouridine synthase TruA family.</text>
</comment>
<protein>
    <recommendedName>
        <fullName evidence="4">tRNA pseudouridine synthase</fullName>
        <ecNumber evidence="4">5.4.99.12</ecNumber>
    </recommendedName>
</protein>
<accession>A0ABR3IBC9</accession>
<sequence length="321" mass="37457">MKARYLTFFSYIGTRFRSSEKLWLKDKRNHPDPESVQGMIEIGLLKLKSLNYPHITLSSRTDGGVHALSSSAHFDLERYGSKIYEPHNISYLLNKFFYNTNTSIFVKNCLRVPDNFHARFNAKSRTYLYRFAVLKQGVELPENSSIASYIPIEEWRRCHYMRLRGFDIEKVKEGAKYLVGYHDFTTFKKFDKLKENKQSRRELKSVVVRPGAPLVTSYSSVQEQIWDHWEVEFKGRAFVHNQIRRMMGTLISCAVGKLPPEEIKVMLQVPSKHSWYTFIQNCPPDGLYLCNVEYDPQELIYDADATSTTESQIDDELSDSE</sequence>
<evidence type="ECO:0000256" key="2">
    <source>
        <dbReference type="ARBA" id="ARBA00022694"/>
    </source>
</evidence>
<evidence type="ECO:0000313" key="6">
    <source>
        <dbReference type="EMBL" id="KAL0893566.1"/>
    </source>
</evidence>
<keyword evidence="7" id="KW-1185">Reference proteome</keyword>
<proteinExistence type="inferred from homology"/>
<dbReference type="Pfam" id="PF01416">
    <property type="entry name" value="PseudoU_synth_1"/>
    <property type="match status" value="1"/>
</dbReference>
<evidence type="ECO:0000259" key="5">
    <source>
        <dbReference type="Pfam" id="PF01416"/>
    </source>
</evidence>
<feature type="domain" description="Pseudouridine synthase I TruA alpha/beta" evidence="5">
    <location>
        <begin position="175"/>
        <end position="295"/>
    </location>
</feature>
<dbReference type="EMBL" id="JBEUOH010000005">
    <property type="protein sequence ID" value="KAL0893566.1"/>
    <property type="molecule type" value="Genomic_DNA"/>
</dbReference>
<evidence type="ECO:0000256" key="3">
    <source>
        <dbReference type="ARBA" id="ARBA00023235"/>
    </source>
</evidence>
<keyword evidence="3 4" id="KW-0413">Isomerase</keyword>
<comment type="catalytic activity">
    <reaction evidence="4">
        <text>uridine(38/39/40) in tRNA = pseudouridine(38/39/40) in tRNA</text>
        <dbReference type="Rhea" id="RHEA:22376"/>
        <dbReference type="Rhea" id="RHEA-COMP:10085"/>
        <dbReference type="Rhea" id="RHEA-COMP:10087"/>
        <dbReference type="ChEBI" id="CHEBI:65314"/>
        <dbReference type="ChEBI" id="CHEBI:65315"/>
        <dbReference type="EC" id="5.4.99.12"/>
    </reaction>
</comment>
<dbReference type="HAMAP" id="MF_00171">
    <property type="entry name" value="TruA"/>
    <property type="match status" value="1"/>
</dbReference>
<dbReference type="InterPro" id="IPR001406">
    <property type="entry name" value="PsdUridine_synth_TruA"/>
</dbReference>
<dbReference type="InterPro" id="IPR020094">
    <property type="entry name" value="TruA/RsuA/RluB/E/F_N"/>
</dbReference>
<name>A0ABR3IBC9_LOXSC</name>
<dbReference type="PANTHER" id="PTHR11142">
    <property type="entry name" value="PSEUDOURIDYLATE SYNTHASE"/>
    <property type="match status" value="1"/>
</dbReference>
<evidence type="ECO:0000256" key="1">
    <source>
        <dbReference type="ARBA" id="ARBA00009375"/>
    </source>
</evidence>
<evidence type="ECO:0000256" key="4">
    <source>
        <dbReference type="RuleBase" id="RU003792"/>
    </source>
</evidence>
<dbReference type="PANTHER" id="PTHR11142:SF0">
    <property type="entry name" value="TRNA PSEUDOURIDINE SYNTHASE-LIKE 1"/>
    <property type="match status" value="1"/>
</dbReference>
<dbReference type="SUPFAM" id="SSF55120">
    <property type="entry name" value="Pseudouridine synthase"/>
    <property type="match status" value="1"/>
</dbReference>
<dbReference type="Gene3D" id="3.30.70.660">
    <property type="entry name" value="Pseudouridine synthase I, catalytic domain, C-terminal subdomain"/>
    <property type="match status" value="1"/>
</dbReference>
<keyword evidence="2 4" id="KW-0819">tRNA processing</keyword>
<dbReference type="Proteomes" id="UP001549920">
    <property type="component" value="Unassembled WGS sequence"/>
</dbReference>
<dbReference type="EC" id="5.4.99.12" evidence="4"/>
<organism evidence="6 7">
    <name type="scientific">Loxostege sticticalis</name>
    <name type="common">Beet webworm moth</name>
    <dbReference type="NCBI Taxonomy" id="481309"/>
    <lineage>
        <taxon>Eukaryota</taxon>
        <taxon>Metazoa</taxon>
        <taxon>Ecdysozoa</taxon>
        <taxon>Arthropoda</taxon>
        <taxon>Hexapoda</taxon>
        <taxon>Insecta</taxon>
        <taxon>Pterygota</taxon>
        <taxon>Neoptera</taxon>
        <taxon>Endopterygota</taxon>
        <taxon>Lepidoptera</taxon>
        <taxon>Glossata</taxon>
        <taxon>Ditrysia</taxon>
        <taxon>Pyraloidea</taxon>
        <taxon>Crambidae</taxon>
        <taxon>Pyraustinae</taxon>
        <taxon>Loxostege</taxon>
    </lineage>
</organism>
<dbReference type="InterPro" id="IPR020095">
    <property type="entry name" value="PsdUridine_synth_TruA_C"/>
</dbReference>